<accession>A0A812YLH7</accession>
<dbReference type="Proteomes" id="UP000649617">
    <property type="component" value="Unassembled WGS sequence"/>
</dbReference>
<dbReference type="OrthoDB" id="407766at2759"/>
<proteinExistence type="predicted"/>
<dbReference type="AlphaFoldDB" id="A0A812YLH7"/>
<sequence>MAASVVLLLLVLQSSLKDERAGEQQCSMNKTDTTSFHDSDGIAFLIDHGDRHKPFVLFAFEVGTANFREVARVDLVFDGLPPTALHGFADGRVLLGFTDRVDFVDLQAGTQEVLHDLRGQSSRSSKAIDAFAWNGGSLLVAVDDILTPKWMVNFDVSLARRPTLLGTTRLPDGVNEHNRDALFLDTHSLVLLSEFGHMGGRGSILSFLSLDTAALNFTAAFAVELMEWEAEEGTTWVGPFSRMRKLEKSTNNDIVIAAEERGLVIIPAETQRECFSITNQAQLENKLKQDAKRIKTKFPAVNVRCRQNMTVVLQVETLMENNEESPSQFHISIYNSKWEEVHTSAWPYQWSDGQDS</sequence>
<keyword evidence="1" id="KW-0732">Signal</keyword>
<evidence type="ECO:0000313" key="3">
    <source>
        <dbReference type="Proteomes" id="UP000649617"/>
    </source>
</evidence>
<feature type="signal peptide" evidence="1">
    <location>
        <begin position="1"/>
        <end position="21"/>
    </location>
</feature>
<gene>
    <name evidence="2" type="ORF">SPIL2461_LOCUS23253</name>
</gene>
<comment type="caution">
    <text evidence="2">The sequence shown here is derived from an EMBL/GenBank/DDBJ whole genome shotgun (WGS) entry which is preliminary data.</text>
</comment>
<name>A0A812YLH7_SYMPI</name>
<feature type="chain" id="PRO_5032852895" evidence="1">
    <location>
        <begin position="22"/>
        <end position="356"/>
    </location>
</feature>
<evidence type="ECO:0000313" key="2">
    <source>
        <dbReference type="EMBL" id="CAE7781858.1"/>
    </source>
</evidence>
<reference evidence="2" key="1">
    <citation type="submission" date="2021-02" db="EMBL/GenBank/DDBJ databases">
        <authorList>
            <person name="Dougan E. K."/>
            <person name="Rhodes N."/>
            <person name="Thang M."/>
            <person name="Chan C."/>
        </authorList>
    </citation>
    <scope>NUCLEOTIDE SEQUENCE</scope>
</reference>
<keyword evidence="3" id="KW-1185">Reference proteome</keyword>
<protein>
    <submittedName>
        <fullName evidence="2">Uncharacterized protein</fullName>
    </submittedName>
</protein>
<dbReference type="EMBL" id="CAJNIZ010048086">
    <property type="protein sequence ID" value="CAE7781858.1"/>
    <property type="molecule type" value="Genomic_DNA"/>
</dbReference>
<evidence type="ECO:0000256" key="1">
    <source>
        <dbReference type="SAM" id="SignalP"/>
    </source>
</evidence>
<organism evidence="2 3">
    <name type="scientific">Symbiodinium pilosum</name>
    <name type="common">Dinoflagellate</name>
    <dbReference type="NCBI Taxonomy" id="2952"/>
    <lineage>
        <taxon>Eukaryota</taxon>
        <taxon>Sar</taxon>
        <taxon>Alveolata</taxon>
        <taxon>Dinophyceae</taxon>
        <taxon>Suessiales</taxon>
        <taxon>Symbiodiniaceae</taxon>
        <taxon>Symbiodinium</taxon>
    </lineage>
</organism>